<dbReference type="GO" id="GO:0016788">
    <property type="term" value="F:hydrolase activity, acting on ester bonds"/>
    <property type="evidence" value="ECO:0007669"/>
    <property type="project" value="TreeGrafter"/>
</dbReference>
<gene>
    <name evidence="2" type="ORF">QN277_007732</name>
</gene>
<sequence>MATCKSQWTRLHSLFLSLFFTVGSVDHYPIPQNRLRLDSTLERHLQIAANGAPFKIALFADLHFGEAASTDWGPLQDMNSTRVLNQVLHDETPDFVIYLGDVITANNIMTKNASLLGSSNFSNKKPGYTMGKCVWEP</sequence>
<feature type="signal peptide" evidence="1">
    <location>
        <begin position="1"/>
        <end position="27"/>
    </location>
</feature>
<dbReference type="SUPFAM" id="SSF56300">
    <property type="entry name" value="Metallo-dependent phosphatases"/>
    <property type="match status" value="1"/>
</dbReference>
<reference evidence="2" key="1">
    <citation type="submission" date="2023-10" db="EMBL/GenBank/DDBJ databases">
        <title>Chromosome-level genome of the transformable northern wattle, Acacia crassicarpa.</title>
        <authorList>
            <person name="Massaro I."/>
            <person name="Sinha N.R."/>
            <person name="Poethig S."/>
            <person name="Leichty A.R."/>
        </authorList>
    </citation>
    <scope>NUCLEOTIDE SEQUENCE</scope>
    <source>
        <strain evidence="2">Acra3RX</strain>
        <tissue evidence="2">Leaf</tissue>
    </source>
</reference>
<evidence type="ECO:0008006" key="4">
    <source>
        <dbReference type="Google" id="ProtNLM"/>
    </source>
</evidence>
<dbReference type="EMBL" id="JAWXYG010000012">
    <property type="protein sequence ID" value="KAK4258262.1"/>
    <property type="molecule type" value="Genomic_DNA"/>
</dbReference>
<accession>A0AAE1M939</accession>
<dbReference type="PANTHER" id="PTHR32440:SF11">
    <property type="entry name" value="METALLOPHOSPHOESTERASE DOMAIN-CONTAINING PROTEIN"/>
    <property type="match status" value="1"/>
</dbReference>
<protein>
    <recommendedName>
        <fullName evidence="4">Calcineurin-like phosphoesterase domain-containing protein</fullName>
    </recommendedName>
</protein>
<keyword evidence="1" id="KW-0732">Signal</keyword>
<comment type="caution">
    <text evidence="2">The sequence shown here is derived from an EMBL/GenBank/DDBJ whole genome shotgun (WGS) entry which is preliminary data.</text>
</comment>
<feature type="chain" id="PRO_5042014049" description="Calcineurin-like phosphoesterase domain-containing protein" evidence="1">
    <location>
        <begin position="28"/>
        <end position="137"/>
    </location>
</feature>
<organism evidence="2 3">
    <name type="scientific">Acacia crassicarpa</name>
    <name type="common">northern wattle</name>
    <dbReference type="NCBI Taxonomy" id="499986"/>
    <lineage>
        <taxon>Eukaryota</taxon>
        <taxon>Viridiplantae</taxon>
        <taxon>Streptophyta</taxon>
        <taxon>Embryophyta</taxon>
        <taxon>Tracheophyta</taxon>
        <taxon>Spermatophyta</taxon>
        <taxon>Magnoliopsida</taxon>
        <taxon>eudicotyledons</taxon>
        <taxon>Gunneridae</taxon>
        <taxon>Pentapetalae</taxon>
        <taxon>rosids</taxon>
        <taxon>fabids</taxon>
        <taxon>Fabales</taxon>
        <taxon>Fabaceae</taxon>
        <taxon>Caesalpinioideae</taxon>
        <taxon>mimosoid clade</taxon>
        <taxon>Acacieae</taxon>
        <taxon>Acacia</taxon>
    </lineage>
</organism>
<dbReference type="InterPro" id="IPR029052">
    <property type="entry name" value="Metallo-depent_PP-like"/>
</dbReference>
<proteinExistence type="predicted"/>
<keyword evidence="3" id="KW-1185">Reference proteome</keyword>
<evidence type="ECO:0000256" key="1">
    <source>
        <dbReference type="SAM" id="SignalP"/>
    </source>
</evidence>
<name>A0AAE1M939_9FABA</name>
<dbReference type="AlphaFoldDB" id="A0AAE1M939"/>
<dbReference type="PANTHER" id="PTHR32440">
    <property type="entry name" value="PHOSPHATASE DCR2-RELATED-RELATED"/>
    <property type="match status" value="1"/>
</dbReference>
<evidence type="ECO:0000313" key="2">
    <source>
        <dbReference type="EMBL" id="KAK4258262.1"/>
    </source>
</evidence>
<dbReference type="Proteomes" id="UP001293593">
    <property type="component" value="Unassembled WGS sequence"/>
</dbReference>
<dbReference type="GO" id="GO:0005737">
    <property type="term" value="C:cytoplasm"/>
    <property type="evidence" value="ECO:0007669"/>
    <property type="project" value="TreeGrafter"/>
</dbReference>
<evidence type="ECO:0000313" key="3">
    <source>
        <dbReference type="Proteomes" id="UP001293593"/>
    </source>
</evidence>